<feature type="region of interest" description="Disordered" evidence="1">
    <location>
        <begin position="61"/>
        <end position="196"/>
    </location>
</feature>
<keyword evidence="3" id="KW-1185">Reference proteome</keyword>
<reference evidence="2 3" key="1">
    <citation type="submission" date="2021-03" db="EMBL/GenBank/DDBJ databases">
        <title>Sequencing the genomes of 1000 actinobacteria strains.</title>
        <authorList>
            <person name="Klenk H.-P."/>
        </authorList>
    </citation>
    <scope>NUCLEOTIDE SEQUENCE [LARGE SCALE GENOMIC DNA]</scope>
    <source>
        <strain evidence="2 3">DSM 40843</strain>
    </source>
</reference>
<feature type="compositionally biased region" description="Low complexity" evidence="1">
    <location>
        <begin position="1"/>
        <end position="15"/>
    </location>
</feature>
<gene>
    <name evidence="2" type="ORF">JOF59_000365</name>
</gene>
<name>A0ABS4V227_9ACTN</name>
<feature type="compositionally biased region" description="Pro residues" evidence="1">
    <location>
        <begin position="175"/>
        <end position="192"/>
    </location>
</feature>
<protein>
    <recommendedName>
        <fullName evidence="4">Secreted protein</fullName>
    </recommendedName>
</protein>
<comment type="caution">
    <text evidence="2">The sequence shown here is derived from an EMBL/GenBank/DDBJ whole genome shotgun (WGS) entry which is preliminary data.</text>
</comment>
<evidence type="ECO:0000313" key="2">
    <source>
        <dbReference type="EMBL" id="MBP2357965.1"/>
    </source>
</evidence>
<evidence type="ECO:0008006" key="4">
    <source>
        <dbReference type="Google" id="ProtNLM"/>
    </source>
</evidence>
<feature type="region of interest" description="Disordered" evidence="1">
    <location>
        <begin position="1"/>
        <end position="23"/>
    </location>
</feature>
<feature type="compositionally biased region" description="Basic and acidic residues" evidence="1">
    <location>
        <begin position="107"/>
        <end position="123"/>
    </location>
</feature>
<feature type="compositionally biased region" description="Low complexity" evidence="1">
    <location>
        <begin position="63"/>
        <end position="88"/>
    </location>
</feature>
<evidence type="ECO:0000256" key="1">
    <source>
        <dbReference type="SAM" id="MobiDB-lite"/>
    </source>
</evidence>
<dbReference type="Proteomes" id="UP001519311">
    <property type="component" value="Unassembled WGS sequence"/>
</dbReference>
<dbReference type="EMBL" id="JAGINS010000001">
    <property type="protein sequence ID" value="MBP2357965.1"/>
    <property type="molecule type" value="Genomic_DNA"/>
</dbReference>
<feature type="compositionally biased region" description="Low complexity" evidence="1">
    <location>
        <begin position="125"/>
        <end position="138"/>
    </location>
</feature>
<sequence length="245" mass="23945">MSPLPGAPRGNAPPRGRTDAPAHQLRHALAALLLTVLTLVGGSSAAAGAAVPLRALTDTEPVTGTAPGTGSAPATGITPGAAPATGSARVTGSAAGPRTPVPLTLTSHDDRAPRAGQARDHRPVRAAGTAGRPAAEAPSSGEAHSAAATAPERRVEAAPLPGPRAGADRPLAPHHFPPPGHGALPPSPPGLPLPRALAQGAAGTALFVPGRVRAALPGVRGPPRATAGQPAPHRSCSTDPSSRPL</sequence>
<evidence type="ECO:0000313" key="3">
    <source>
        <dbReference type="Proteomes" id="UP001519311"/>
    </source>
</evidence>
<feature type="region of interest" description="Disordered" evidence="1">
    <location>
        <begin position="215"/>
        <end position="245"/>
    </location>
</feature>
<proteinExistence type="predicted"/>
<dbReference type="RefSeq" id="WP_274922815.1">
    <property type="nucleotide sequence ID" value="NZ_BMWJ01000002.1"/>
</dbReference>
<feature type="compositionally biased region" description="Polar residues" evidence="1">
    <location>
        <begin position="235"/>
        <end position="245"/>
    </location>
</feature>
<accession>A0ABS4V227</accession>
<organism evidence="2 3">
    <name type="scientific">Streptomyces clavifer</name>
    <dbReference type="NCBI Taxonomy" id="68188"/>
    <lineage>
        <taxon>Bacteria</taxon>
        <taxon>Bacillati</taxon>
        <taxon>Actinomycetota</taxon>
        <taxon>Actinomycetes</taxon>
        <taxon>Kitasatosporales</taxon>
        <taxon>Streptomycetaceae</taxon>
        <taxon>Streptomyces</taxon>
    </lineage>
</organism>